<dbReference type="CDD" id="cd01846">
    <property type="entry name" value="fatty_acyltransferase_like"/>
    <property type="match status" value="1"/>
</dbReference>
<protein>
    <submittedName>
        <fullName evidence="4">Carbohydrate esterase family 16 protein</fullName>
    </submittedName>
</protein>
<feature type="region of interest" description="Disordered" evidence="1">
    <location>
        <begin position="665"/>
        <end position="701"/>
    </location>
</feature>
<dbReference type="GO" id="GO:0005829">
    <property type="term" value="C:cytosol"/>
    <property type="evidence" value="ECO:0007669"/>
    <property type="project" value="TreeGrafter"/>
</dbReference>
<dbReference type="OrthoDB" id="267397at2759"/>
<dbReference type="Gene3D" id="1.10.8.10">
    <property type="entry name" value="DNA helicase RuvA subunit, C-terminal domain"/>
    <property type="match status" value="1"/>
</dbReference>
<keyword evidence="5" id="KW-1185">Reference proteome</keyword>
<evidence type="ECO:0000256" key="1">
    <source>
        <dbReference type="SAM" id="MobiDB-lite"/>
    </source>
</evidence>
<organism evidence="4 5">
    <name type="scientific">Rhodotorula graminis (strain WP1)</name>
    <dbReference type="NCBI Taxonomy" id="578459"/>
    <lineage>
        <taxon>Eukaryota</taxon>
        <taxon>Fungi</taxon>
        <taxon>Dikarya</taxon>
        <taxon>Basidiomycota</taxon>
        <taxon>Pucciniomycotina</taxon>
        <taxon>Microbotryomycetes</taxon>
        <taxon>Sporidiobolales</taxon>
        <taxon>Sporidiobolaceae</taxon>
        <taxon>Rhodotorula</taxon>
    </lineage>
</organism>
<feature type="domain" description="UBA" evidence="2">
    <location>
        <begin position="352"/>
        <end position="396"/>
    </location>
</feature>
<feature type="region of interest" description="Disordered" evidence="1">
    <location>
        <begin position="265"/>
        <end position="302"/>
    </location>
</feature>
<dbReference type="SMART" id="SM00165">
    <property type="entry name" value="UBA"/>
    <property type="match status" value="1"/>
</dbReference>
<dbReference type="PROSITE" id="PS50053">
    <property type="entry name" value="UBIQUITIN_2"/>
    <property type="match status" value="1"/>
</dbReference>
<dbReference type="GO" id="GO:0031593">
    <property type="term" value="F:polyubiquitin modification-dependent protein binding"/>
    <property type="evidence" value="ECO:0007669"/>
    <property type="project" value="TreeGrafter"/>
</dbReference>
<proteinExistence type="predicted"/>
<feature type="compositionally biased region" description="Gly residues" evidence="1">
    <location>
        <begin position="334"/>
        <end position="346"/>
    </location>
</feature>
<dbReference type="InterPro" id="IPR036514">
    <property type="entry name" value="SGNH_hydro_sf"/>
</dbReference>
<reference evidence="4 5" key="1">
    <citation type="journal article" date="2015" name="Front. Microbiol.">
        <title>Genome sequence of the plant growth promoting endophytic yeast Rhodotorula graminis WP1.</title>
        <authorList>
            <person name="Firrincieli A."/>
            <person name="Otillar R."/>
            <person name="Salamov A."/>
            <person name="Schmutz J."/>
            <person name="Khan Z."/>
            <person name="Redman R.S."/>
            <person name="Fleck N.D."/>
            <person name="Lindquist E."/>
            <person name="Grigoriev I.V."/>
            <person name="Doty S.L."/>
        </authorList>
    </citation>
    <scope>NUCLEOTIDE SEQUENCE [LARGE SCALE GENOMIC DNA]</scope>
    <source>
        <strain evidence="4 5">WP1</strain>
    </source>
</reference>
<dbReference type="InterPro" id="IPR015940">
    <property type="entry name" value="UBA"/>
</dbReference>
<dbReference type="InterPro" id="IPR000626">
    <property type="entry name" value="Ubiquitin-like_dom"/>
</dbReference>
<dbReference type="EMBL" id="KQ474076">
    <property type="protein sequence ID" value="KPV76350.1"/>
    <property type="molecule type" value="Genomic_DNA"/>
</dbReference>
<feature type="compositionally biased region" description="Basic and acidic residues" evidence="1">
    <location>
        <begin position="665"/>
        <end position="680"/>
    </location>
</feature>
<feature type="region of interest" description="Disordered" evidence="1">
    <location>
        <begin position="334"/>
        <end position="356"/>
    </location>
</feature>
<name>A0A194S774_RHOGW</name>
<evidence type="ECO:0000313" key="5">
    <source>
        <dbReference type="Proteomes" id="UP000053890"/>
    </source>
</evidence>
<dbReference type="STRING" id="578459.A0A194S774"/>
<dbReference type="PANTHER" id="PTHR10677:SF3">
    <property type="entry name" value="FI07626P-RELATED"/>
    <property type="match status" value="1"/>
</dbReference>
<feature type="compositionally biased region" description="Polar residues" evidence="1">
    <location>
        <begin position="683"/>
        <end position="693"/>
    </location>
</feature>
<evidence type="ECO:0000259" key="3">
    <source>
        <dbReference type="PROSITE" id="PS50053"/>
    </source>
</evidence>
<dbReference type="SUPFAM" id="SSF54236">
    <property type="entry name" value="Ubiquitin-like"/>
    <property type="match status" value="1"/>
</dbReference>
<dbReference type="Proteomes" id="UP000053890">
    <property type="component" value="Unassembled WGS sequence"/>
</dbReference>
<dbReference type="SMART" id="SM00727">
    <property type="entry name" value="STI1"/>
    <property type="match status" value="2"/>
</dbReference>
<dbReference type="PANTHER" id="PTHR10677">
    <property type="entry name" value="UBIQUILIN"/>
    <property type="match status" value="1"/>
</dbReference>
<dbReference type="GO" id="GO:0006511">
    <property type="term" value="P:ubiquitin-dependent protein catabolic process"/>
    <property type="evidence" value="ECO:0007669"/>
    <property type="project" value="TreeGrafter"/>
</dbReference>
<sequence length="708" mass="74316">MADSTDQFTLNIKGPSDLKLSVSVPSTATVADLKEAISKDKDEFPVDQQRLIFSGRVLKNEDLLTKYGVKSGVAIHLVKGARPAGAAATGSTPAARLPSEAAGVPSNFAAGQQVMGNPLAPLMNAQYAGQLGGFNPFQQMGVNPNDPNYIQSMMNNPEVQAQMNQLLQDPAVIDQMIASSPELQQMGPMVRQMMQSPQFRQMLSNPQLMHQMTQMMRSGGGMPGMGGMGGLGGLGGFGGAGAQGGQQGGAGAGAGMYNPWASTAPAPSSDAAGGAGAGAAAGGEAATGAGSPPPAANPFAALLGGQGAGAGTGQQPDMAQAMAQLQQMQQLFGGMGGAGAGAGGQAGAPQQSPEERYSNELEQLRNMGFTNATRNVRALLASGGFLESAIAWLLENPEFAFGDSWSANGYEAHRGYNLSLQPLKTSTGGPTWLDFLGSSMSTPHLRTSHYNLAVAGATVLHGARAPMLPNVSLSDQVDLFVTCFTTFAVFDAQIERLYALGARHFLLFSVPPYERAPVVVAANRLVGDVRVKLGASIAAWNAGLRLYVREIPRRYPGASVELFDLLSWFDELLDRADEYGFVNTKSWCPSYARGSGVPAVPANLSLEECSGSLMQHLWYDGVHPTWAVQRLLAASVREQLSRSTASSTHGLPSQSEVDRHFPLEHATEEERSEAESEYRRTVLSGQEEGSTAASAHDDGVPTLFPVLA</sequence>
<dbReference type="InterPro" id="IPR015496">
    <property type="entry name" value="Ubiquilin"/>
</dbReference>
<accession>A0A194S774</accession>
<dbReference type="Gene3D" id="3.40.50.1110">
    <property type="entry name" value="SGNH hydrolase"/>
    <property type="match status" value="2"/>
</dbReference>
<dbReference type="Gene3D" id="3.10.20.90">
    <property type="entry name" value="Phosphatidylinositol 3-kinase Catalytic Subunit, Chain A, domain 1"/>
    <property type="match status" value="1"/>
</dbReference>
<dbReference type="Pfam" id="PF23195">
    <property type="entry name" value="UBQLN1"/>
    <property type="match status" value="1"/>
</dbReference>
<dbReference type="SUPFAM" id="SSF52266">
    <property type="entry name" value="SGNH hydrolase"/>
    <property type="match status" value="1"/>
</dbReference>
<dbReference type="InterPro" id="IPR006636">
    <property type="entry name" value="STI1_HS-bd"/>
</dbReference>
<dbReference type="InterPro" id="IPR009060">
    <property type="entry name" value="UBA-like_sf"/>
</dbReference>
<dbReference type="SMART" id="SM00213">
    <property type="entry name" value="UBQ"/>
    <property type="match status" value="1"/>
</dbReference>
<dbReference type="RefSeq" id="XP_018272399.1">
    <property type="nucleotide sequence ID" value="XM_018416307.1"/>
</dbReference>
<dbReference type="AlphaFoldDB" id="A0A194S774"/>
<dbReference type="SUPFAM" id="SSF46934">
    <property type="entry name" value="UBA-like"/>
    <property type="match status" value="1"/>
</dbReference>
<evidence type="ECO:0000313" key="4">
    <source>
        <dbReference type="EMBL" id="KPV76350.1"/>
    </source>
</evidence>
<evidence type="ECO:0000259" key="2">
    <source>
        <dbReference type="PROSITE" id="PS50030"/>
    </source>
</evidence>
<feature type="domain" description="Ubiquitin-like" evidence="3">
    <location>
        <begin position="8"/>
        <end position="78"/>
    </location>
</feature>
<dbReference type="GeneID" id="28976755"/>
<dbReference type="InterPro" id="IPR029071">
    <property type="entry name" value="Ubiquitin-like_domsf"/>
</dbReference>
<dbReference type="Pfam" id="PF00240">
    <property type="entry name" value="ubiquitin"/>
    <property type="match status" value="1"/>
</dbReference>
<gene>
    <name evidence="4" type="ORF">RHOBADRAFT_52370</name>
</gene>
<dbReference type="PROSITE" id="PS50030">
    <property type="entry name" value="UBA"/>
    <property type="match status" value="1"/>
</dbReference>